<name>A0A942E058_9HYPH</name>
<evidence type="ECO:0000313" key="2">
    <source>
        <dbReference type="Proteomes" id="UP000680348"/>
    </source>
</evidence>
<evidence type="ECO:0000313" key="1">
    <source>
        <dbReference type="EMBL" id="MBS3648728.1"/>
    </source>
</evidence>
<accession>A0A942E058</accession>
<dbReference type="AlphaFoldDB" id="A0A942E058"/>
<gene>
    <name evidence="1" type="ORF">KEU06_08810</name>
</gene>
<reference evidence="1" key="1">
    <citation type="submission" date="2021-04" db="EMBL/GenBank/DDBJ databases">
        <title>Pseudaminobacter soli sp. nov., isolated from paddy soil contaminated by heavy metals.</title>
        <authorList>
            <person name="Zhang K."/>
        </authorList>
    </citation>
    <scope>NUCLEOTIDE SEQUENCE</scope>
    <source>
        <strain evidence="1">19-2017</strain>
    </source>
</reference>
<dbReference type="RefSeq" id="WP_188254293.1">
    <property type="nucleotide sequence ID" value="NZ_JABVCF010000004.1"/>
</dbReference>
<proteinExistence type="predicted"/>
<dbReference type="EMBL" id="JAGWCR010000004">
    <property type="protein sequence ID" value="MBS3648728.1"/>
    <property type="molecule type" value="Genomic_DNA"/>
</dbReference>
<dbReference type="Proteomes" id="UP000680348">
    <property type="component" value="Unassembled WGS sequence"/>
</dbReference>
<keyword evidence="2" id="KW-1185">Reference proteome</keyword>
<sequence length="74" mass="8090">MKTTATPNTRPYPILKRLCVPGGLPDDPPHVVMFTGPRTGVTLTTTVHGRAGVYSDTLIPECWKDFYGTITIES</sequence>
<organism evidence="1 2">
    <name type="scientific">Pseudaminobacter soli</name>
    <name type="common">ex Zhang et al. 2022</name>
    <dbReference type="NCBI Taxonomy" id="2831468"/>
    <lineage>
        <taxon>Bacteria</taxon>
        <taxon>Pseudomonadati</taxon>
        <taxon>Pseudomonadota</taxon>
        <taxon>Alphaproteobacteria</taxon>
        <taxon>Hyphomicrobiales</taxon>
        <taxon>Phyllobacteriaceae</taxon>
        <taxon>Pseudaminobacter</taxon>
    </lineage>
</organism>
<comment type="caution">
    <text evidence="1">The sequence shown here is derived from an EMBL/GenBank/DDBJ whole genome shotgun (WGS) entry which is preliminary data.</text>
</comment>
<protein>
    <submittedName>
        <fullName evidence="1">Uncharacterized protein</fullName>
    </submittedName>
</protein>